<reference evidence="1" key="2">
    <citation type="journal article" date="2023" name="IMA Fungus">
        <title>Comparative genomic study of the Penicillium genus elucidates a diverse pangenome and 15 lateral gene transfer events.</title>
        <authorList>
            <person name="Petersen C."/>
            <person name="Sorensen T."/>
            <person name="Nielsen M.R."/>
            <person name="Sondergaard T.E."/>
            <person name="Sorensen J.L."/>
            <person name="Fitzpatrick D.A."/>
            <person name="Frisvad J.C."/>
            <person name="Nielsen K.L."/>
        </authorList>
    </citation>
    <scope>NUCLEOTIDE SEQUENCE</scope>
    <source>
        <strain evidence="1">IBT 21472</strain>
    </source>
</reference>
<dbReference type="AlphaFoldDB" id="A0A9W9PYG1"/>
<proteinExistence type="predicted"/>
<protein>
    <submittedName>
        <fullName evidence="1">Uncharacterized protein</fullName>
    </submittedName>
</protein>
<comment type="caution">
    <text evidence="1">The sequence shown here is derived from an EMBL/GenBank/DDBJ whole genome shotgun (WGS) entry which is preliminary data.</text>
</comment>
<accession>A0A9W9PYG1</accession>
<keyword evidence="2" id="KW-1185">Reference proteome</keyword>
<evidence type="ECO:0000313" key="2">
    <source>
        <dbReference type="Proteomes" id="UP001147746"/>
    </source>
</evidence>
<dbReference type="Proteomes" id="UP001147746">
    <property type="component" value="Unassembled WGS sequence"/>
</dbReference>
<organism evidence="1 2">
    <name type="scientific">Penicillium atrosanguineum</name>
    <dbReference type="NCBI Taxonomy" id="1132637"/>
    <lineage>
        <taxon>Eukaryota</taxon>
        <taxon>Fungi</taxon>
        <taxon>Dikarya</taxon>
        <taxon>Ascomycota</taxon>
        <taxon>Pezizomycotina</taxon>
        <taxon>Eurotiomycetes</taxon>
        <taxon>Eurotiomycetidae</taxon>
        <taxon>Eurotiales</taxon>
        <taxon>Aspergillaceae</taxon>
        <taxon>Penicillium</taxon>
    </lineage>
</organism>
<reference evidence="1" key="1">
    <citation type="submission" date="2022-12" db="EMBL/GenBank/DDBJ databases">
        <authorList>
            <person name="Petersen C."/>
        </authorList>
    </citation>
    <scope>NUCLEOTIDE SEQUENCE</scope>
    <source>
        <strain evidence="1">IBT 21472</strain>
    </source>
</reference>
<name>A0A9W9PYG1_9EURO</name>
<evidence type="ECO:0000313" key="1">
    <source>
        <dbReference type="EMBL" id="KAJ5318548.1"/>
    </source>
</evidence>
<gene>
    <name evidence="1" type="ORF">N7476_004968</name>
</gene>
<sequence>MASDAPQCFHQTRDLSRRLLGRTASQMCPGQDSCLVVGEDDGYSRESNVPLSIKPQEQLQGKAGAFELHRVHCMCLDRAQHRDGVAP</sequence>
<dbReference type="EMBL" id="JAPZBO010000004">
    <property type="protein sequence ID" value="KAJ5318548.1"/>
    <property type="molecule type" value="Genomic_DNA"/>
</dbReference>